<dbReference type="Gramene" id="RZC58780">
    <property type="protein sequence ID" value="RZC58780"/>
    <property type="gene ID" value="C5167_006086"/>
</dbReference>
<sequence length="75" mass="8744">MVVAVKRPAKKSRHQENIDYVKELQRFSLINHADLDWIGYCTKGGNKFLVYESTMLDQSEVHHFKESGDYEIVSL</sequence>
<protein>
    <recommendedName>
        <fullName evidence="3">Protein kinase domain-containing protein</fullName>
    </recommendedName>
</protein>
<accession>A0A4Y7JFI9</accession>
<gene>
    <name evidence="1" type="ORF">C5167_006086</name>
</gene>
<dbReference type="EMBL" id="CM010718">
    <property type="protein sequence ID" value="RZC58780.1"/>
    <property type="molecule type" value="Genomic_DNA"/>
</dbReference>
<proteinExistence type="predicted"/>
<evidence type="ECO:0000313" key="2">
    <source>
        <dbReference type="Proteomes" id="UP000316621"/>
    </source>
</evidence>
<dbReference type="Gene3D" id="3.30.200.20">
    <property type="entry name" value="Phosphorylase Kinase, domain 1"/>
    <property type="match status" value="1"/>
</dbReference>
<dbReference type="Proteomes" id="UP000316621">
    <property type="component" value="Chromosome 4"/>
</dbReference>
<name>A0A4Y7JFI9_PAPSO</name>
<reference evidence="1 2" key="1">
    <citation type="journal article" date="2018" name="Science">
        <title>The opium poppy genome and morphinan production.</title>
        <authorList>
            <person name="Guo L."/>
            <person name="Winzer T."/>
            <person name="Yang X."/>
            <person name="Li Y."/>
            <person name="Ning Z."/>
            <person name="He Z."/>
            <person name="Teodor R."/>
            <person name="Lu Y."/>
            <person name="Bowser T.A."/>
            <person name="Graham I.A."/>
            <person name="Ye K."/>
        </authorList>
    </citation>
    <scope>NUCLEOTIDE SEQUENCE [LARGE SCALE GENOMIC DNA]</scope>
    <source>
        <strain evidence="2">cv. HN1</strain>
        <tissue evidence="1">Leaves</tissue>
    </source>
</reference>
<evidence type="ECO:0000313" key="1">
    <source>
        <dbReference type="EMBL" id="RZC58780.1"/>
    </source>
</evidence>
<dbReference type="AlphaFoldDB" id="A0A4Y7JFI9"/>
<organism evidence="1 2">
    <name type="scientific">Papaver somniferum</name>
    <name type="common">Opium poppy</name>
    <dbReference type="NCBI Taxonomy" id="3469"/>
    <lineage>
        <taxon>Eukaryota</taxon>
        <taxon>Viridiplantae</taxon>
        <taxon>Streptophyta</taxon>
        <taxon>Embryophyta</taxon>
        <taxon>Tracheophyta</taxon>
        <taxon>Spermatophyta</taxon>
        <taxon>Magnoliopsida</taxon>
        <taxon>Ranunculales</taxon>
        <taxon>Papaveraceae</taxon>
        <taxon>Papaveroideae</taxon>
        <taxon>Papaver</taxon>
    </lineage>
</organism>
<evidence type="ECO:0008006" key="3">
    <source>
        <dbReference type="Google" id="ProtNLM"/>
    </source>
</evidence>
<keyword evidence="2" id="KW-1185">Reference proteome</keyword>